<keyword evidence="2" id="KW-1185">Reference proteome</keyword>
<proteinExistence type="predicted"/>
<protein>
    <submittedName>
        <fullName evidence="1">Uncharacterized protein</fullName>
    </submittedName>
</protein>
<reference evidence="1 2" key="1">
    <citation type="journal article" date="2015" name="Sci. Rep.">
        <title>Genome of the facultative scuticociliatosis pathogen Pseudocohnilembus persalinus provides insight into its virulence through horizontal gene transfer.</title>
        <authorList>
            <person name="Xiong J."/>
            <person name="Wang G."/>
            <person name="Cheng J."/>
            <person name="Tian M."/>
            <person name="Pan X."/>
            <person name="Warren A."/>
            <person name="Jiang C."/>
            <person name="Yuan D."/>
            <person name="Miao W."/>
        </authorList>
    </citation>
    <scope>NUCLEOTIDE SEQUENCE [LARGE SCALE GENOMIC DNA]</scope>
    <source>
        <strain evidence="1">36N120E</strain>
    </source>
</reference>
<dbReference type="EMBL" id="LDAU01000126">
    <property type="protein sequence ID" value="KRX03735.1"/>
    <property type="molecule type" value="Genomic_DNA"/>
</dbReference>
<dbReference type="InParanoid" id="A0A0V0QNI7"/>
<dbReference type="AlphaFoldDB" id="A0A0V0QNI7"/>
<organism evidence="1 2">
    <name type="scientific">Pseudocohnilembus persalinus</name>
    <name type="common">Ciliate</name>
    <dbReference type="NCBI Taxonomy" id="266149"/>
    <lineage>
        <taxon>Eukaryota</taxon>
        <taxon>Sar</taxon>
        <taxon>Alveolata</taxon>
        <taxon>Ciliophora</taxon>
        <taxon>Intramacronucleata</taxon>
        <taxon>Oligohymenophorea</taxon>
        <taxon>Scuticociliatia</taxon>
        <taxon>Philasterida</taxon>
        <taxon>Pseudocohnilembidae</taxon>
        <taxon>Pseudocohnilembus</taxon>
    </lineage>
</organism>
<accession>A0A0V0QNI7</accession>
<name>A0A0V0QNI7_PSEPJ</name>
<comment type="caution">
    <text evidence="1">The sequence shown here is derived from an EMBL/GenBank/DDBJ whole genome shotgun (WGS) entry which is preliminary data.</text>
</comment>
<gene>
    <name evidence="1" type="ORF">PPERSA_04243</name>
</gene>
<evidence type="ECO:0000313" key="1">
    <source>
        <dbReference type="EMBL" id="KRX03735.1"/>
    </source>
</evidence>
<sequence length="539" mass="63258">MDIKNQDIDQHFQQNIFNKLQNQTIFSNKCRKSYSQSNILKPISNKPLNDLERDQQRQQKLLHPVLKKGKTSISSYKQPKGKYQKQNVNFNNSEQQYEQLQECGQEDIYNLQNALKKYQSIENHQTKYKDDLQKIGSQQSIENKSLQASRVSNSSYNYSKKNKKIELFQENTIENDERRKNNNDTYLQVKINEEKKLIRKKMNNETEHRLLLNKCSIGQNITIENICQIQNLEYDDEKFKNIEVFVLDSQTAIPYILLENNIDVIKSQSNIQAYVQESQDKVQDNLQQQNQSPSQKESSIQKQLFQSNGILKIFYLELKKELYIVVNDFFDCFLEYKEIFMDYMQSGLNKSVLLFNLPGQAYTIFNQNEKGFYDAKYHADIIEKLLFKIFEDDNKMSLQETSINFIGFGYGDCPSNSPNLAFNFISFLFNSISISDEQIDQKYKINPISLEGRIQIINSCLNSRDISDRVQKLPLTFIIIHSLKNCFVNINQSEQLGHYDDSDDGLEAKYYTQNIKKLKKKQVHRQLQYIDGGHALLDL</sequence>
<evidence type="ECO:0000313" key="2">
    <source>
        <dbReference type="Proteomes" id="UP000054937"/>
    </source>
</evidence>
<dbReference type="Proteomes" id="UP000054937">
    <property type="component" value="Unassembled WGS sequence"/>
</dbReference>